<dbReference type="Proteomes" id="UP000199594">
    <property type="component" value="Unassembled WGS sequence"/>
</dbReference>
<dbReference type="Gene3D" id="3.30.70.1230">
    <property type="entry name" value="Nucleotide cyclase"/>
    <property type="match status" value="1"/>
</dbReference>
<dbReference type="AlphaFoldDB" id="A0A1I6X652"/>
<proteinExistence type="predicted"/>
<protein>
    <recommendedName>
        <fullName evidence="3">SatD family (SatD)</fullName>
    </recommendedName>
</protein>
<evidence type="ECO:0008006" key="3">
    <source>
        <dbReference type="Google" id="ProtNLM"/>
    </source>
</evidence>
<dbReference type="EMBL" id="FPAQ01000001">
    <property type="protein sequence ID" value="SFT33719.1"/>
    <property type="molecule type" value="Genomic_DNA"/>
</dbReference>
<organism evidence="1 2">
    <name type="scientific">Halomonas saccharevitans</name>
    <dbReference type="NCBI Taxonomy" id="416872"/>
    <lineage>
        <taxon>Bacteria</taxon>
        <taxon>Pseudomonadati</taxon>
        <taxon>Pseudomonadota</taxon>
        <taxon>Gammaproteobacteria</taxon>
        <taxon>Oceanospirillales</taxon>
        <taxon>Halomonadaceae</taxon>
        <taxon>Halomonas</taxon>
    </lineage>
</organism>
<reference evidence="1 2" key="1">
    <citation type="submission" date="2016-10" db="EMBL/GenBank/DDBJ databases">
        <authorList>
            <person name="de Groot N.N."/>
        </authorList>
    </citation>
    <scope>NUCLEOTIDE SEQUENCE [LARGE SCALE GENOMIC DNA]</scope>
    <source>
        <strain evidence="1 2">CGMCC 1.6493</strain>
    </source>
</reference>
<accession>A0A1I6X652</accession>
<evidence type="ECO:0000313" key="1">
    <source>
        <dbReference type="EMBL" id="SFT33719.1"/>
    </source>
</evidence>
<dbReference type="InterPro" id="IPR029787">
    <property type="entry name" value="Nucleotide_cyclase"/>
</dbReference>
<gene>
    <name evidence="1" type="ORF">SAMN04487956_101223</name>
</gene>
<evidence type="ECO:0000313" key="2">
    <source>
        <dbReference type="Proteomes" id="UP000199594"/>
    </source>
</evidence>
<dbReference type="OrthoDB" id="7064118at2"/>
<sequence length="220" mass="23887">MPRRIAVLTGDVIESRKVADRPRLYRRLEDTLATLAARHGGHGERFRGDGFQLALPRAATAMEAAVTLRAALIEHSEPHQRWDARIAVAVGPAEPGMNEADGETFIASGRALDALSSTPGHLALTLLDEAEDEGLGLLLRFIDDLLDGWSPYAAEVVGLSLGHDTPQPVSQQALAERLGISQPSVHKRLRAARWALLSDSLAYLRRRLDDREPSTSGPTP</sequence>
<dbReference type="SUPFAM" id="SSF55073">
    <property type="entry name" value="Nucleotide cyclase"/>
    <property type="match status" value="1"/>
</dbReference>
<dbReference type="RefSeq" id="WP_089846309.1">
    <property type="nucleotide sequence ID" value="NZ_FPAQ01000001.1"/>
</dbReference>
<name>A0A1I6X652_9GAMM</name>